<dbReference type="CDD" id="cd19677">
    <property type="entry name" value="UBR-box_UBR7"/>
    <property type="match status" value="1"/>
</dbReference>
<dbReference type="GO" id="GO:0008270">
    <property type="term" value="F:zinc ion binding"/>
    <property type="evidence" value="ECO:0007669"/>
    <property type="project" value="UniProtKB-KW"/>
</dbReference>
<evidence type="ECO:0000256" key="6">
    <source>
        <dbReference type="ARBA" id="ARBA00022679"/>
    </source>
</evidence>
<dbReference type="SMART" id="SM00396">
    <property type="entry name" value="ZnF_UBR1"/>
    <property type="match status" value="1"/>
</dbReference>
<dbReference type="Gene3D" id="3.30.40.10">
    <property type="entry name" value="Zinc/RING finger domain, C3HC4 (zinc finger)"/>
    <property type="match status" value="1"/>
</dbReference>
<keyword evidence="10" id="KW-0862">Zinc</keyword>
<dbReference type="InterPro" id="IPR003126">
    <property type="entry name" value="Znf_UBR"/>
</dbReference>
<dbReference type="CDD" id="cd15542">
    <property type="entry name" value="PHD_UBR7"/>
    <property type="match status" value="1"/>
</dbReference>
<dbReference type="Pfam" id="PF02207">
    <property type="entry name" value="zf-UBR"/>
    <property type="match status" value="1"/>
</dbReference>
<keyword evidence="18" id="KW-0732">Signal</keyword>
<dbReference type="InterPro" id="IPR011011">
    <property type="entry name" value="Znf_FYVE_PHD"/>
</dbReference>
<feature type="zinc finger region" description="UBR-type" evidence="16">
    <location>
        <begin position="95"/>
        <end position="167"/>
    </location>
</feature>
<comment type="pathway">
    <text evidence="2">Protein modification; protein ubiquitination.</text>
</comment>
<evidence type="ECO:0000256" key="4">
    <source>
        <dbReference type="ARBA" id="ARBA00022499"/>
    </source>
</evidence>
<dbReference type="PANTHER" id="PTHR13513">
    <property type="entry name" value="E3 UBIQUITIN-PROTEIN LIGASE UBR7"/>
    <property type="match status" value="1"/>
</dbReference>
<evidence type="ECO:0000256" key="15">
    <source>
        <dbReference type="ARBA" id="ARBA00083573"/>
    </source>
</evidence>
<name>A0A8C1STW0_CYPCA</name>
<evidence type="ECO:0000256" key="11">
    <source>
        <dbReference type="ARBA" id="ARBA00022843"/>
    </source>
</evidence>
<dbReference type="AlphaFoldDB" id="A0A8C1STW0"/>
<keyword evidence="5" id="KW-0597">Phosphoprotein</keyword>
<evidence type="ECO:0000256" key="7">
    <source>
        <dbReference type="ARBA" id="ARBA00022723"/>
    </source>
</evidence>
<reference evidence="20" key="1">
    <citation type="submission" date="2025-08" db="UniProtKB">
        <authorList>
            <consortium name="Ensembl"/>
        </authorList>
    </citation>
    <scope>IDENTIFICATION</scope>
</reference>
<dbReference type="InterPro" id="IPR040204">
    <property type="entry name" value="UBR7"/>
</dbReference>
<evidence type="ECO:0000256" key="13">
    <source>
        <dbReference type="ARBA" id="ARBA00071060"/>
    </source>
</evidence>
<organism evidence="20 21">
    <name type="scientific">Cyprinus carpio</name>
    <name type="common">Common carp</name>
    <dbReference type="NCBI Taxonomy" id="7962"/>
    <lineage>
        <taxon>Eukaryota</taxon>
        <taxon>Metazoa</taxon>
        <taxon>Chordata</taxon>
        <taxon>Craniata</taxon>
        <taxon>Vertebrata</taxon>
        <taxon>Euteleostomi</taxon>
        <taxon>Actinopterygii</taxon>
        <taxon>Neopterygii</taxon>
        <taxon>Teleostei</taxon>
        <taxon>Ostariophysi</taxon>
        <taxon>Cypriniformes</taxon>
        <taxon>Cyprinidae</taxon>
        <taxon>Cyprininae</taxon>
        <taxon>Cyprinus</taxon>
    </lineage>
</organism>
<keyword evidence="9" id="KW-0833">Ubl conjugation pathway</keyword>
<feature type="compositionally biased region" description="Basic and acidic residues" evidence="17">
    <location>
        <begin position="272"/>
        <end position="293"/>
    </location>
</feature>
<dbReference type="InterPro" id="IPR047506">
    <property type="entry name" value="UBR7-like_UBR-box"/>
</dbReference>
<evidence type="ECO:0000313" key="20">
    <source>
        <dbReference type="Ensembl" id="ENSCCRP00015012986.1"/>
    </source>
</evidence>
<accession>A0A8C1STW0</accession>
<evidence type="ECO:0000313" key="21">
    <source>
        <dbReference type="Proteomes" id="UP000694700"/>
    </source>
</evidence>
<feature type="region of interest" description="Disordered" evidence="17">
    <location>
        <begin position="272"/>
        <end position="320"/>
    </location>
</feature>
<proteinExistence type="predicted"/>
<evidence type="ECO:0000256" key="14">
    <source>
        <dbReference type="ARBA" id="ARBA00078314"/>
    </source>
</evidence>
<keyword evidence="11" id="KW-0832">Ubl conjugation</keyword>
<dbReference type="Ensembl" id="ENSCCRT00015013446.1">
    <property type="protein sequence ID" value="ENSCCRP00015012986.1"/>
    <property type="gene ID" value="ENSCCRG00015005592.1"/>
</dbReference>
<keyword evidence="7" id="KW-0479">Metal-binding</keyword>
<comment type="catalytic activity">
    <reaction evidence="1">
        <text>S-ubiquitinyl-[E2 ubiquitin-conjugating enzyme]-L-cysteine + [acceptor protein]-L-lysine = [E2 ubiquitin-conjugating enzyme]-L-cysteine + N(6)-ubiquitinyl-[acceptor protein]-L-lysine.</text>
        <dbReference type="EC" id="2.3.2.27"/>
    </reaction>
</comment>
<dbReference type="GO" id="GO:0061630">
    <property type="term" value="F:ubiquitin protein ligase activity"/>
    <property type="evidence" value="ECO:0007669"/>
    <property type="project" value="UniProtKB-EC"/>
</dbReference>
<feature type="chain" id="PRO_5034412343" description="Putative E3 ubiquitin-protein ligase UBR7" evidence="18">
    <location>
        <begin position="22"/>
        <end position="467"/>
    </location>
</feature>
<feature type="domain" description="UBR-type" evidence="19">
    <location>
        <begin position="95"/>
        <end position="167"/>
    </location>
</feature>
<dbReference type="FunFam" id="3.30.40.10:FF:000183">
    <property type="entry name" value="putative E3 ubiquitin-protein ligase UBR7"/>
    <property type="match status" value="1"/>
</dbReference>
<keyword evidence="6" id="KW-0808">Transferase</keyword>
<evidence type="ECO:0000259" key="19">
    <source>
        <dbReference type="PROSITE" id="PS51157"/>
    </source>
</evidence>
<evidence type="ECO:0000256" key="9">
    <source>
        <dbReference type="ARBA" id="ARBA00022786"/>
    </source>
</evidence>
<dbReference type="EC" id="2.3.2.27" evidence="3"/>
<evidence type="ECO:0000256" key="16">
    <source>
        <dbReference type="PROSITE-ProRule" id="PRU00508"/>
    </source>
</evidence>
<dbReference type="InterPro" id="IPR013083">
    <property type="entry name" value="Znf_RING/FYVE/PHD"/>
</dbReference>
<evidence type="ECO:0000256" key="2">
    <source>
        <dbReference type="ARBA" id="ARBA00004906"/>
    </source>
</evidence>
<sequence>MSNCMTLSHIFPLVLLQRTRCLQSNGISLTAEFVRDSFRALEQELEIFFFFALVSSRMAANDGEEEATVSLVDVLEEDEELENEASAVLGGSDSEKCSYPEGYVKRQALYACNTCTPKGGEPAGICLACSYKCHEGHDLFELYTKRNFRCDCGNDKFGEMECKLFADKEKVNSGNKYSHNFFGLYCTCDRPYPDPEDEVPDEMIQCIVCEDWFHGRHLGCVVPDCVELQEMICESCMNKTPFLWNYAAHIAVPAITKVSQCKGEEDVKVEVENDEEEKKIKNENPKSPVEEKVQVNGTSACKRKHPEETEGSSEEGSCSGCRLREMKSSGKSRTLQGAVFWPSAWRTKLCTCTDCKVLYADAGVSFLTDEMDTVLAYENKGKSTEQAEQAGGAEGRDPLMSALNNLNRVQQLEIIHEYNDMKTELKDYLQRFAAEGKVVTPEDIRQFFEQQQSRKRRRANAGQYYCS</sequence>
<feature type="signal peptide" evidence="18">
    <location>
        <begin position="1"/>
        <end position="21"/>
    </location>
</feature>
<evidence type="ECO:0000256" key="12">
    <source>
        <dbReference type="ARBA" id="ARBA00055627"/>
    </source>
</evidence>
<evidence type="ECO:0000256" key="8">
    <source>
        <dbReference type="ARBA" id="ARBA00022771"/>
    </source>
</evidence>
<protein>
    <recommendedName>
        <fullName evidence="13">Putative E3 ubiquitin-protein ligase UBR7</fullName>
        <ecNumber evidence="3">2.3.2.27</ecNumber>
    </recommendedName>
    <alternativeName>
        <fullName evidence="14">N-recognin-7</fullName>
    </alternativeName>
    <alternativeName>
        <fullName evidence="15">RING-type E3 ubiquitin transferase UBR7</fullName>
    </alternativeName>
</protein>
<dbReference type="SUPFAM" id="SSF57903">
    <property type="entry name" value="FYVE/PHD zinc finger"/>
    <property type="match status" value="1"/>
</dbReference>
<dbReference type="Proteomes" id="UP000694700">
    <property type="component" value="Unplaced"/>
</dbReference>
<evidence type="ECO:0000256" key="17">
    <source>
        <dbReference type="SAM" id="MobiDB-lite"/>
    </source>
</evidence>
<evidence type="ECO:0000256" key="3">
    <source>
        <dbReference type="ARBA" id="ARBA00012483"/>
    </source>
</evidence>
<keyword evidence="8" id="KW-0863">Zinc-finger</keyword>
<comment type="function">
    <text evidence="12">E3 ubiquitin-protein ligase which is a component of the N-end rule pathway. Recognizes and binds to proteins bearing specific N-terminal residues that are destabilizing according to the N-end rule, leading to their ubiquitination and subsequent degradation.</text>
</comment>
<evidence type="ECO:0000256" key="10">
    <source>
        <dbReference type="ARBA" id="ARBA00022833"/>
    </source>
</evidence>
<keyword evidence="4" id="KW-1017">Isopeptide bond</keyword>
<evidence type="ECO:0000256" key="5">
    <source>
        <dbReference type="ARBA" id="ARBA00022553"/>
    </source>
</evidence>
<dbReference type="PROSITE" id="PS51157">
    <property type="entry name" value="ZF_UBR"/>
    <property type="match status" value="1"/>
</dbReference>
<evidence type="ECO:0000256" key="1">
    <source>
        <dbReference type="ARBA" id="ARBA00000900"/>
    </source>
</evidence>
<dbReference type="GO" id="GO:0005737">
    <property type="term" value="C:cytoplasm"/>
    <property type="evidence" value="ECO:0007669"/>
    <property type="project" value="TreeGrafter"/>
</dbReference>
<evidence type="ECO:0000256" key="18">
    <source>
        <dbReference type="SAM" id="SignalP"/>
    </source>
</evidence>
<dbReference type="PANTHER" id="PTHR13513:SF11">
    <property type="entry name" value="E3 UBIQUITIN-PROTEIN LIGASE UBR7"/>
    <property type="match status" value="1"/>
</dbReference>